<protein>
    <submittedName>
        <fullName evidence="1">Uncharacterized protein</fullName>
    </submittedName>
</protein>
<name>A0ACC2WIM0_9TREE</name>
<gene>
    <name evidence="1" type="ORF">QFC19_001542</name>
</gene>
<evidence type="ECO:0000313" key="2">
    <source>
        <dbReference type="Proteomes" id="UP001241377"/>
    </source>
</evidence>
<comment type="caution">
    <text evidence="1">The sequence shown here is derived from an EMBL/GenBank/DDBJ whole genome shotgun (WGS) entry which is preliminary data.</text>
</comment>
<proteinExistence type="predicted"/>
<sequence length="429" mass="48832">MASSHRYAEDAAELEAFERTLKNRIHGIQGVSQDSKASSAGLGAELKELQSNFDSYLRMAHKADRKREREAQLIKQENEDLKLEVLMMKRQGGPRLPMELLTLIAQFLAGTNSFGTLANLNVASKGLLRETKPILNETMLMDARGYWWFRKLHPNSKLEDIIQHTTASQREAWQQANRQVLSDFLNIPLHMHGDPPLPVILRDIYLEKRGSITGPISAKEEYWIGTSCGYLEDYPNIHFEIENVVTMCHTLKHLHSMLPPLDVRAKETAERSLPGPDHLRYAVDTQDPPVLSYRLNGSIDCLIPFFDTVEELILRNLDTEDLLIKCVDINCFDRKQYVAIMKPISDVFRRLWTAGARTTFQLMVSHRVNLPSEELHEDSVWTNTYLSPISEGDFVVSTTFDSLNGDGGEIEYPEATEDFDLPVSLMDES</sequence>
<accession>A0ACC2WIM0</accession>
<dbReference type="Proteomes" id="UP001241377">
    <property type="component" value="Unassembled WGS sequence"/>
</dbReference>
<dbReference type="EMBL" id="JASBWR010000012">
    <property type="protein sequence ID" value="KAJ9110417.1"/>
    <property type="molecule type" value="Genomic_DNA"/>
</dbReference>
<keyword evidence="2" id="KW-1185">Reference proteome</keyword>
<reference evidence="1" key="1">
    <citation type="submission" date="2023-04" db="EMBL/GenBank/DDBJ databases">
        <title>Draft Genome sequencing of Naganishia species isolated from polar environments using Oxford Nanopore Technology.</title>
        <authorList>
            <person name="Leo P."/>
            <person name="Venkateswaran K."/>
        </authorList>
    </citation>
    <scope>NUCLEOTIDE SEQUENCE</scope>
    <source>
        <strain evidence="1">MNA-CCFEE 5261</strain>
    </source>
</reference>
<organism evidence="1 2">
    <name type="scientific">Naganishia cerealis</name>
    <dbReference type="NCBI Taxonomy" id="610337"/>
    <lineage>
        <taxon>Eukaryota</taxon>
        <taxon>Fungi</taxon>
        <taxon>Dikarya</taxon>
        <taxon>Basidiomycota</taxon>
        <taxon>Agaricomycotina</taxon>
        <taxon>Tremellomycetes</taxon>
        <taxon>Filobasidiales</taxon>
        <taxon>Filobasidiaceae</taxon>
        <taxon>Naganishia</taxon>
    </lineage>
</organism>
<evidence type="ECO:0000313" key="1">
    <source>
        <dbReference type="EMBL" id="KAJ9110417.1"/>
    </source>
</evidence>